<dbReference type="Proteomes" id="UP001631969">
    <property type="component" value="Unassembled WGS sequence"/>
</dbReference>
<name>A0ACC7NRR1_9BACL</name>
<comment type="caution">
    <text evidence="1">The sequence shown here is derived from an EMBL/GenBank/DDBJ whole genome shotgun (WGS) entry which is preliminary data.</text>
</comment>
<evidence type="ECO:0000313" key="2">
    <source>
        <dbReference type="Proteomes" id="UP001631969"/>
    </source>
</evidence>
<reference evidence="1" key="1">
    <citation type="submission" date="2024-12" db="EMBL/GenBank/DDBJ databases">
        <authorList>
            <person name="Wu N."/>
        </authorList>
    </citation>
    <scope>NUCLEOTIDE SEQUENCE</scope>
    <source>
        <strain evidence="1">P15</strain>
    </source>
</reference>
<accession>A0ACC7NRR1</accession>
<protein>
    <submittedName>
        <fullName evidence="1">Response regulator</fullName>
    </submittedName>
</protein>
<organism evidence="1 2">
    <name type="scientific">Paenibacillus mesotrionivorans</name>
    <dbReference type="NCBI Taxonomy" id="3160968"/>
    <lineage>
        <taxon>Bacteria</taxon>
        <taxon>Bacillati</taxon>
        <taxon>Bacillota</taxon>
        <taxon>Bacilli</taxon>
        <taxon>Bacillales</taxon>
        <taxon>Paenibacillaceae</taxon>
        <taxon>Paenibacillus</taxon>
    </lineage>
</organism>
<gene>
    <name evidence="1" type="ORF">ACI1P1_00230</name>
</gene>
<evidence type="ECO:0000313" key="1">
    <source>
        <dbReference type="EMBL" id="MFM9326711.1"/>
    </source>
</evidence>
<dbReference type="EMBL" id="JBJURJ010000001">
    <property type="protein sequence ID" value="MFM9326711.1"/>
    <property type="molecule type" value="Genomic_DNA"/>
</dbReference>
<proteinExistence type="predicted"/>
<sequence>MFKWKDISICVVDDTRTVVEGLKAMEWEREGIRFAGTAANGEDGLELIKETKPDIVITDIRMPRMDGLTMLRSILELQVACKVILISGYTDFEYAKEAISLGAFDFVVKPFTEEDILGTVRRAKEQIEEERSRVLSVQEMEGKLRESIPLLQQEYLGLLVRHRTNWERTARRWEFLNIPLDPAGLCVMALEIDRVQERSADMSVNEVELMRFSLQNIAEETLREYTKCIVFRSSMNRFIAVLNIRQEDNPAIWAEEVCKNIERFTKFTVSVGVGGNVKDIGGLPESYVQAVQALACHMFTDGNGALGYSQMPRTDRQAPLALEQKDELLLMLRSGNGDRAADLLAEMADSLQQMTPKPHPDYVQSLYEELAAAAIRTFYELVPLPELQPLINSYKTRRPEIPLAGLEQLIQTLCREGAELVRRHHVSEGQALIYKSVDFIKSHLDREVRVSECAAWVHLSPSYYSGLFKKVTGMTVTQFVTAERIAKAKEMLIGGSQVQEVANALGYEERRYFSEVFKKITGKTPSEFRESYHPEGAEGRDSL</sequence>
<keyword evidence="2" id="KW-1185">Reference proteome</keyword>